<dbReference type="EMBL" id="OV170221">
    <property type="protein sequence ID" value="CAH0713239.1"/>
    <property type="molecule type" value="Genomic_DNA"/>
</dbReference>
<sequence length="119" mass="12480">MCSSAERRLVCFNVSSECDVNFVHCRIVCSLESRLVCRRRDAATDRHAQAPAGAGARGPEAGGPGSGAGGQGSRQCGTQITLHSLPKSTNLTMYTSCSRLTRAHTDAAEATGRLPSVES</sequence>
<accession>A0A8J9U4H6</accession>
<organism evidence="2 3">
    <name type="scientific">Brenthis ino</name>
    <name type="common">lesser marbled fritillary</name>
    <dbReference type="NCBI Taxonomy" id="405034"/>
    <lineage>
        <taxon>Eukaryota</taxon>
        <taxon>Metazoa</taxon>
        <taxon>Ecdysozoa</taxon>
        <taxon>Arthropoda</taxon>
        <taxon>Hexapoda</taxon>
        <taxon>Insecta</taxon>
        <taxon>Pterygota</taxon>
        <taxon>Neoptera</taxon>
        <taxon>Endopterygota</taxon>
        <taxon>Lepidoptera</taxon>
        <taxon>Glossata</taxon>
        <taxon>Ditrysia</taxon>
        <taxon>Papilionoidea</taxon>
        <taxon>Nymphalidae</taxon>
        <taxon>Heliconiinae</taxon>
        <taxon>Argynnini</taxon>
        <taxon>Brenthis</taxon>
    </lineage>
</organism>
<evidence type="ECO:0000313" key="3">
    <source>
        <dbReference type="Proteomes" id="UP000838878"/>
    </source>
</evidence>
<feature type="compositionally biased region" description="Low complexity" evidence="1">
    <location>
        <begin position="49"/>
        <end position="59"/>
    </location>
</feature>
<feature type="non-terminal residue" evidence="2">
    <location>
        <position position="119"/>
    </location>
</feature>
<reference evidence="2" key="1">
    <citation type="submission" date="2021-12" db="EMBL/GenBank/DDBJ databases">
        <authorList>
            <person name="Martin H S."/>
        </authorList>
    </citation>
    <scope>NUCLEOTIDE SEQUENCE</scope>
</reference>
<dbReference type="Proteomes" id="UP000838878">
    <property type="component" value="Chromosome 1"/>
</dbReference>
<feature type="compositionally biased region" description="Gly residues" evidence="1">
    <location>
        <begin position="60"/>
        <end position="72"/>
    </location>
</feature>
<dbReference type="AlphaFoldDB" id="A0A8J9U4H6"/>
<gene>
    <name evidence="2" type="ORF">BINO364_LOCUS419</name>
</gene>
<keyword evidence="3" id="KW-1185">Reference proteome</keyword>
<evidence type="ECO:0000313" key="2">
    <source>
        <dbReference type="EMBL" id="CAH0713239.1"/>
    </source>
</evidence>
<protein>
    <submittedName>
        <fullName evidence="2">Uncharacterized protein</fullName>
    </submittedName>
</protein>
<feature type="region of interest" description="Disordered" evidence="1">
    <location>
        <begin position="45"/>
        <end position="83"/>
    </location>
</feature>
<evidence type="ECO:0000256" key="1">
    <source>
        <dbReference type="SAM" id="MobiDB-lite"/>
    </source>
</evidence>
<name>A0A8J9U4H6_9NEOP</name>
<proteinExistence type="predicted"/>